<dbReference type="EMBL" id="BAABAT010000034">
    <property type="protein sequence ID" value="GAA4259041.1"/>
    <property type="molecule type" value="Genomic_DNA"/>
</dbReference>
<dbReference type="SUPFAM" id="SSF53067">
    <property type="entry name" value="Actin-like ATPase domain"/>
    <property type="match status" value="2"/>
</dbReference>
<dbReference type="InterPro" id="IPR051983">
    <property type="entry name" value="WSB_SOCS-box_domain"/>
</dbReference>
<reference evidence="10" key="1">
    <citation type="journal article" date="2019" name="Int. J. Syst. Evol. Microbiol.">
        <title>The Global Catalogue of Microorganisms (GCM) 10K type strain sequencing project: providing services to taxonomists for standard genome sequencing and annotation.</title>
        <authorList>
            <consortium name="The Broad Institute Genomics Platform"/>
            <consortium name="The Broad Institute Genome Sequencing Center for Infectious Disease"/>
            <person name="Wu L."/>
            <person name="Ma J."/>
        </authorList>
    </citation>
    <scope>NUCLEOTIDE SEQUENCE [LARGE SCALE GENOMIC DNA]</scope>
    <source>
        <strain evidence="10">JCM 17441</strain>
    </source>
</reference>
<feature type="repeat" description="WD" evidence="7">
    <location>
        <begin position="575"/>
        <end position="601"/>
    </location>
</feature>
<evidence type="ECO:0000313" key="10">
    <source>
        <dbReference type="Proteomes" id="UP001500620"/>
    </source>
</evidence>
<keyword evidence="2" id="KW-0677">Repeat</keyword>
<feature type="compositionally biased region" description="Polar residues" evidence="8">
    <location>
        <begin position="431"/>
        <end position="448"/>
    </location>
</feature>
<dbReference type="SUPFAM" id="SSF50978">
    <property type="entry name" value="WD40 repeat-like"/>
    <property type="match status" value="1"/>
</dbReference>
<feature type="repeat" description="WD" evidence="7">
    <location>
        <begin position="748"/>
        <end position="781"/>
    </location>
</feature>
<keyword evidence="6" id="KW-0143">Chaperone</keyword>
<evidence type="ECO:0000256" key="1">
    <source>
        <dbReference type="ARBA" id="ARBA00022574"/>
    </source>
</evidence>
<feature type="repeat" description="WD" evidence="7">
    <location>
        <begin position="793"/>
        <end position="820"/>
    </location>
</feature>
<sequence length="867" mass="90443">MALLLLRVADLHLGIDYGTSNTVAVLRWPDGRSRPLLFDSSPLLPSAVFATVDGRLLVGRDAERAARADPARFEPNPKRRIDELDVLLGDRVFTVTDLVAAVLERVGTEARRIADSPVDRVTLTHPVAWGPTRRKVLMDAAQRAGLPAPVLLAEPVAAAAYFTTVLGNRVAVGQDVVVYDLGAGTFDVSVVQRTGEGFETLAYRGFDDVGGLDLDALVVSHVGAVLADSAPQAWRALDDPTDADGRRHRLQLWQDAREARETLTRESTATIYVAAAQRDVILTREEFEHAATDVLNRTIATTLATVREARVRPDGVAGWFLVGGATRTPLVATMLHRASGRPATAIEEPQLVVADGAVHSSPTDPDNGTIPASAPRQTQPPWDAADHPHQPSITAPAAAPAPEAAVVSTAPAADSLDDRTTRPGAAAEITVNPSQDANLDSGVATTETPLPDDTATGDTSAVAQAPRIDSLDVTTPPLVLADISGRFPRRGPLRSRRWLAVGLIAIVVVLALASLPFLTRPGDGTEAVDGPPSNSAQPSASFSPSSPSHPTGSPGSSASIRTLTATLTGTGTGLLSEVAFSPDGRTLATAGQDNTARLWNITDPAHPTPAATLTGHTDIVSSVAFSPDGRTLATASKDETARLWNITDPAHPTPAATLTGHTNSVFSVAFSPDGRTLATASQDNTARLWNITDPAHPTPAATLTGHTNSVPSVAFSPDGRTLATASEDNTARLWNITDPAHPTPAATLTGHTDIVVSVAFSPDGRTLATASKDETARLWNITDPAHPTPAATLTGHTNSVLWVAFSPDGRTLATASGDGTRLWNITDPARPTPAAALPTGAAFGGAFSPDGRTLAIGSGDGTAKLWR</sequence>
<dbReference type="Proteomes" id="UP001500620">
    <property type="component" value="Unassembled WGS sequence"/>
</dbReference>
<feature type="region of interest" description="Disordered" evidence="8">
    <location>
        <begin position="523"/>
        <end position="559"/>
    </location>
</feature>
<dbReference type="PRINTS" id="PR00320">
    <property type="entry name" value="GPROTEINBRPT"/>
</dbReference>
<feature type="repeat" description="WD" evidence="7">
    <location>
        <begin position="658"/>
        <end position="691"/>
    </location>
</feature>
<evidence type="ECO:0000256" key="2">
    <source>
        <dbReference type="ARBA" id="ARBA00022737"/>
    </source>
</evidence>
<evidence type="ECO:0000256" key="8">
    <source>
        <dbReference type="SAM" id="MobiDB-lite"/>
    </source>
</evidence>
<dbReference type="InterPro" id="IPR019775">
    <property type="entry name" value="WD40_repeat_CS"/>
</dbReference>
<evidence type="ECO:0000313" key="9">
    <source>
        <dbReference type="EMBL" id="GAA4259041.1"/>
    </source>
</evidence>
<feature type="compositionally biased region" description="Low complexity" evidence="8">
    <location>
        <begin position="391"/>
        <end position="413"/>
    </location>
</feature>
<dbReference type="Pfam" id="PF00012">
    <property type="entry name" value="HSP70"/>
    <property type="match status" value="1"/>
</dbReference>
<dbReference type="SMART" id="SM00320">
    <property type="entry name" value="WD40"/>
    <property type="match status" value="7"/>
</dbReference>
<evidence type="ECO:0000256" key="3">
    <source>
        <dbReference type="ARBA" id="ARBA00022741"/>
    </source>
</evidence>
<proteinExistence type="predicted"/>
<keyword evidence="10" id="KW-1185">Reference proteome</keyword>
<feature type="repeat" description="WD" evidence="7">
    <location>
        <begin position="613"/>
        <end position="646"/>
    </location>
</feature>
<feature type="compositionally biased region" description="Low complexity" evidence="8">
    <location>
        <begin position="530"/>
        <end position="559"/>
    </location>
</feature>
<dbReference type="PANTHER" id="PTHR15622:SF2">
    <property type="entry name" value="U4_U6 SMALL NUCLEAR RIBONUCLEOPROTEIN PRP4"/>
    <property type="match status" value="1"/>
</dbReference>
<dbReference type="Pfam" id="PF00400">
    <property type="entry name" value="WD40"/>
    <property type="match status" value="7"/>
</dbReference>
<dbReference type="InterPro" id="IPR013126">
    <property type="entry name" value="Hsp_70_fam"/>
</dbReference>
<keyword evidence="5" id="KW-0067">ATP-binding</keyword>
<accession>A0ABP8DLP9</accession>
<dbReference type="Gene3D" id="3.30.420.40">
    <property type="match status" value="2"/>
</dbReference>
<feature type="repeat" description="WD" evidence="7">
    <location>
        <begin position="703"/>
        <end position="736"/>
    </location>
</feature>
<keyword evidence="3" id="KW-0547">Nucleotide-binding</keyword>
<comment type="caution">
    <text evidence="9">The sequence shown here is derived from an EMBL/GenBank/DDBJ whole genome shotgun (WGS) entry which is preliminary data.</text>
</comment>
<dbReference type="PROSITE" id="PS00678">
    <property type="entry name" value="WD_REPEATS_1"/>
    <property type="match status" value="5"/>
</dbReference>
<keyword evidence="4" id="KW-0833">Ubl conjugation pathway</keyword>
<gene>
    <name evidence="9" type="ORF">GCM10022255_082130</name>
</gene>
<protein>
    <submittedName>
        <fullName evidence="9">Uncharacterized protein</fullName>
    </submittedName>
</protein>
<dbReference type="Gene3D" id="2.130.10.10">
    <property type="entry name" value="YVTN repeat-like/Quinoprotein amine dehydrogenase"/>
    <property type="match status" value="2"/>
</dbReference>
<dbReference type="CDD" id="cd00200">
    <property type="entry name" value="WD40"/>
    <property type="match status" value="1"/>
</dbReference>
<organism evidence="9 10">
    <name type="scientific">Dactylosporangium darangshiense</name>
    <dbReference type="NCBI Taxonomy" id="579108"/>
    <lineage>
        <taxon>Bacteria</taxon>
        <taxon>Bacillati</taxon>
        <taxon>Actinomycetota</taxon>
        <taxon>Actinomycetes</taxon>
        <taxon>Micromonosporales</taxon>
        <taxon>Micromonosporaceae</taxon>
        <taxon>Dactylosporangium</taxon>
    </lineage>
</organism>
<feature type="repeat" description="WD" evidence="7">
    <location>
        <begin position="846"/>
        <end position="867"/>
    </location>
</feature>
<dbReference type="InterPro" id="IPR015943">
    <property type="entry name" value="WD40/YVTN_repeat-like_dom_sf"/>
</dbReference>
<evidence type="ECO:0000256" key="4">
    <source>
        <dbReference type="ARBA" id="ARBA00022786"/>
    </source>
</evidence>
<evidence type="ECO:0000256" key="6">
    <source>
        <dbReference type="ARBA" id="ARBA00023186"/>
    </source>
</evidence>
<dbReference type="InterPro" id="IPR020472">
    <property type="entry name" value="WD40_PAC1"/>
</dbReference>
<dbReference type="InterPro" id="IPR036322">
    <property type="entry name" value="WD40_repeat_dom_sf"/>
</dbReference>
<evidence type="ECO:0000256" key="7">
    <source>
        <dbReference type="PROSITE-ProRule" id="PRU00221"/>
    </source>
</evidence>
<name>A0ABP8DLP9_9ACTN</name>
<dbReference type="InterPro" id="IPR043129">
    <property type="entry name" value="ATPase_NBD"/>
</dbReference>
<dbReference type="PROSITE" id="PS50082">
    <property type="entry name" value="WD_REPEATS_2"/>
    <property type="match status" value="7"/>
</dbReference>
<dbReference type="InterPro" id="IPR001680">
    <property type="entry name" value="WD40_rpt"/>
</dbReference>
<dbReference type="Gene3D" id="3.90.640.10">
    <property type="entry name" value="Actin, Chain A, domain 4"/>
    <property type="match status" value="1"/>
</dbReference>
<keyword evidence="1 7" id="KW-0853">WD repeat</keyword>
<evidence type="ECO:0000256" key="5">
    <source>
        <dbReference type="ARBA" id="ARBA00022840"/>
    </source>
</evidence>
<dbReference type="PROSITE" id="PS50294">
    <property type="entry name" value="WD_REPEATS_REGION"/>
    <property type="match status" value="7"/>
</dbReference>
<dbReference type="PRINTS" id="PR00301">
    <property type="entry name" value="HEATSHOCK70"/>
</dbReference>
<dbReference type="PANTHER" id="PTHR15622">
    <property type="entry name" value="WD40 REPEAT PROTEIN"/>
    <property type="match status" value="1"/>
</dbReference>
<feature type="region of interest" description="Disordered" evidence="8">
    <location>
        <begin position="357"/>
        <end position="463"/>
    </location>
</feature>